<keyword evidence="2" id="KW-1277">Toxin-antitoxin system</keyword>
<keyword evidence="4" id="KW-0479">Metal-binding</keyword>
<dbReference type="InterPro" id="IPR029060">
    <property type="entry name" value="PIN-like_dom_sf"/>
</dbReference>
<dbReference type="GO" id="GO:0046872">
    <property type="term" value="F:metal ion binding"/>
    <property type="evidence" value="ECO:0007669"/>
    <property type="project" value="UniProtKB-KW"/>
</dbReference>
<dbReference type="Gene3D" id="3.40.50.1010">
    <property type="entry name" value="5'-nuclease"/>
    <property type="match status" value="1"/>
</dbReference>
<evidence type="ECO:0000313" key="10">
    <source>
        <dbReference type="Proteomes" id="UP000004478"/>
    </source>
</evidence>
<comment type="similarity">
    <text evidence="7">Belongs to the PINc/VapC protein family.</text>
</comment>
<proteinExistence type="inferred from homology"/>
<keyword evidence="3" id="KW-0540">Nuclease</keyword>
<dbReference type="Pfam" id="PF01850">
    <property type="entry name" value="PIN"/>
    <property type="match status" value="1"/>
</dbReference>
<dbReference type="Proteomes" id="UP000004478">
    <property type="component" value="Unassembled WGS sequence"/>
</dbReference>
<evidence type="ECO:0000256" key="2">
    <source>
        <dbReference type="ARBA" id="ARBA00022649"/>
    </source>
</evidence>
<accession>K1L3F7</accession>
<dbReference type="EMBL" id="AMGM01000003">
    <property type="protein sequence ID" value="EKB50975.1"/>
    <property type="molecule type" value="Genomic_DNA"/>
</dbReference>
<dbReference type="RefSeq" id="WP_009183316.1">
    <property type="nucleotide sequence ID" value="NZ_AMGM01000003.1"/>
</dbReference>
<evidence type="ECO:0000256" key="3">
    <source>
        <dbReference type="ARBA" id="ARBA00022722"/>
    </source>
</evidence>
<reference evidence="9 10" key="1">
    <citation type="journal article" date="2012" name="J. Bacteriol.">
        <title>Draft Genome Sequence of Cecembia lonarensis Strain LW9T, Isolated from Lonar Lake, a Haloalkaline Lake in India.</title>
        <authorList>
            <person name="Shivaji S."/>
            <person name="Ara S."/>
            <person name="Singh A."/>
            <person name="Pinnaka A.K."/>
        </authorList>
    </citation>
    <scope>NUCLEOTIDE SEQUENCE [LARGE SCALE GENOMIC DNA]</scope>
    <source>
        <strain evidence="9 10">LW9</strain>
    </source>
</reference>
<feature type="domain" description="PIN" evidence="8">
    <location>
        <begin position="2"/>
        <end position="120"/>
    </location>
</feature>
<dbReference type="AlphaFoldDB" id="K1L3F7"/>
<dbReference type="OrthoDB" id="9804823at2"/>
<evidence type="ECO:0000259" key="8">
    <source>
        <dbReference type="Pfam" id="PF01850"/>
    </source>
</evidence>
<dbReference type="SUPFAM" id="SSF88723">
    <property type="entry name" value="PIN domain-like"/>
    <property type="match status" value="1"/>
</dbReference>
<protein>
    <submittedName>
        <fullName evidence="9">PIN domain protein</fullName>
    </submittedName>
</protein>
<comment type="cofactor">
    <cofactor evidence="1">
        <name>Mg(2+)</name>
        <dbReference type="ChEBI" id="CHEBI:18420"/>
    </cofactor>
</comment>
<gene>
    <name evidence="9" type="ORF">B879_00262</name>
</gene>
<evidence type="ECO:0000256" key="4">
    <source>
        <dbReference type="ARBA" id="ARBA00022723"/>
    </source>
</evidence>
<dbReference type="PANTHER" id="PTHR33653">
    <property type="entry name" value="RIBONUCLEASE VAPC2"/>
    <property type="match status" value="1"/>
</dbReference>
<dbReference type="InterPro" id="IPR002716">
    <property type="entry name" value="PIN_dom"/>
</dbReference>
<dbReference type="InterPro" id="IPR050556">
    <property type="entry name" value="Type_II_TA_system_RNase"/>
</dbReference>
<dbReference type="GO" id="GO:0016787">
    <property type="term" value="F:hydrolase activity"/>
    <property type="evidence" value="ECO:0007669"/>
    <property type="project" value="UniProtKB-KW"/>
</dbReference>
<evidence type="ECO:0000256" key="6">
    <source>
        <dbReference type="ARBA" id="ARBA00022842"/>
    </source>
</evidence>
<sequence length="124" mass="14097">MILLDSSVLIDLFRKKDKTKSYFFNLLSEENDFAISTVTQYEIGIGNKVSTSDFWNELNDRLTILSFDQSCSIEAIEIYATLKRKNKLIDLADLLIGATAKSHNIPLATLNKKHFQRIDGLVLI</sequence>
<organism evidence="9 10">
    <name type="scientific">Cecembia lonarensis (strain CCUG 58316 / KCTC 22772 / LW9)</name>
    <dbReference type="NCBI Taxonomy" id="1225176"/>
    <lineage>
        <taxon>Bacteria</taxon>
        <taxon>Pseudomonadati</taxon>
        <taxon>Bacteroidota</taxon>
        <taxon>Cytophagia</taxon>
        <taxon>Cytophagales</taxon>
        <taxon>Cyclobacteriaceae</taxon>
        <taxon>Cecembia</taxon>
    </lineage>
</organism>
<evidence type="ECO:0000256" key="1">
    <source>
        <dbReference type="ARBA" id="ARBA00001946"/>
    </source>
</evidence>
<comment type="caution">
    <text evidence="9">The sequence shown here is derived from an EMBL/GenBank/DDBJ whole genome shotgun (WGS) entry which is preliminary data.</text>
</comment>
<dbReference type="GO" id="GO:0004518">
    <property type="term" value="F:nuclease activity"/>
    <property type="evidence" value="ECO:0007669"/>
    <property type="project" value="UniProtKB-KW"/>
</dbReference>
<dbReference type="PANTHER" id="PTHR33653:SF1">
    <property type="entry name" value="RIBONUCLEASE VAPC2"/>
    <property type="match status" value="1"/>
</dbReference>
<evidence type="ECO:0000256" key="7">
    <source>
        <dbReference type="ARBA" id="ARBA00038093"/>
    </source>
</evidence>
<evidence type="ECO:0000313" key="9">
    <source>
        <dbReference type="EMBL" id="EKB50975.1"/>
    </source>
</evidence>
<name>K1L3F7_CECL9</name>
<evidence type="ECO:0000256" key="5">
    <source>
        <dbReference type="ARBA" id="ARBA00022801"/>
    </source>
</evidence>
<keyword evidence="5" id="KW-0378">Hydrolase</keyword>
<keyword evidence="6" id="KW-0460">Magnesium</keyword>
<keyword evidence="10" id="KW-1185">Reference proteome</keyword>
<dbReference type="CDD" id="cd09881">
    <property type="entry name" value="PIN_VapC4-5_FitB-like"/>
    <property type="match status" value="1"/>
</dbReference>